<name>A0ABU5HIG5_9BACT</name>
<proteinExistence type="predicted"/>
<dbReference type="RefSeq" id="WP_321551971.1">
    <property type="nucleotide sequence ID" value="NZ_JAXIVS010000031.1"/>
</dbReference>
<protein>
    <submittedName>
        <fullName evidence="1">Uncharacterized protein</fullName>
    </submittedName>
</protein>
<reference evidence="1 2" key="1">
    <citation type="submission" date="2023-12" db="EMBL/GenBank/DDBJ databases">
        <title>the genome sequence of Hyalangium sp. s54d21.</title>
        <authorList>
            <person name="Zhang X."/>
        </authorList>
    </citation>
    <scope>NUCLEOTIDE SEQUENCE [LARGE SCALE GENOMIC DNA]</scope>
    <source>
        <strain evidence="2">s54d21</strain>
    </source>
</reference>
<organism evidence="1 2">
    <name type="scientific">Hyalangium rubrum</name>
    <dbReference type="NCBI Taxonomy" id="3103134"/>
    <lineage>
        <taxon>Bacteria</taxon>
        <taxon>Pseudomonadati</taxon>
        <taxon>Myxococcota</taxon>
        <taxon>Myxococcia</taxon>
        <taxon>Myxococcales</taxon>
        <taxon>Cystobacterineae</taxon>
        <taxon>Archangiaceae</taxon>
        <taxon>Hyalangium</taxon>
    </lineage>
</organism>
<dbReference type="Proteomes" id="UP001291309">
    <property type="component" value="Unassembled WGS sequence"/>
</dbReference>
<sequence>MPSPPEAPQVSPMLLARQRTLLRTYHRECARATDCEAPLGCLGSARARKHFCTDSQCTQDVHCPEGLTCQPLPTVGGGPHVRYCVPQGVRKEGEPCIGLPPDQDSACAPGLACSAGWCGRPCLLDAPSSCPAGFFCADAPPGPMCRPTCEGRTCPKGQHCIQDGQGASVCAVVHGQNCQQSPCAEGRECLTTFSAKPQVEVWMACFPECGKSSPACPEGLVCDRAQCRKPCQPDTPHVCEPGYRCLRHSDAQPWLCRPDIQED</sequence>
<dbReference type="EMBL" id="JAXIVS010000031">
    <property type="protein sequence ID" value="MDY7233258.1"/>
    <property type="molecule type" value="Genomic_DNA"/>
</dbReference>
<evidence type="ECO:0000313" key="2">
    <source>
        <dbReference type="Proteomes" id="UP001291309"/>
    </source>
</evidence>
<keyword evidence="2" id="KW-1185">Reference proteome</keyword>
<gene>
    <name evidence="1" type="ORF">SYV04_43125</name>
</gene>
<comment type="caution">
    <text evidence="1">The sequence shown here is derived from an EMBL/GenBank/DDBJ whole genome shotgun (WGS) entry which is preliminary data.</text>
</comment>
<evidence type="ECO:0000313" key="1">
    <source>
        <dbReference type="EMBL" id="MDY7233258.1"/>
    </source>
</evidence>
<accession>A0ABU5HIG5</accession>